<dbReference type="InterPro" id="IPR036866">
    <property type="entry name" value="RibonucZ/Hydroxyglut_hydro"/>
</dbReference>
<dbReference type="InterPro" id="IPR001279">
    <property type="entry name" value="Metallo-B-lactamas"/>
</dbReference>
<proteinExistence type="predicted"/>
<keyword evidence="3" id="KW-1185">Reference proteome</keyword>
<dbReference type="InterPro" id="IPR024884">
    <property type="entry name" value="NAPE-PLD"/>
</dbReference>
<protein>
    <submittedName>
        <fullName evidence="2">Metal-dependent hydrolase</fullName>
    </submittedName>
</protein>
<accession>A0A381EBG1</accession>
<dbReference type="AlphaFoldDB" id="A0A381EBG1"/>
<dbReference type="GO" id="GO:0070290">
    <property type="term" value="F:N-acylphosphatidylethanolamine-specific phospholipase D activity"/>
    <property type="evidence" value="ECO:0007669"/>
    <property type="project" value="InterPro"/>
</dbReference>
<evidence type="ECO:0000259" key="1">
    <source>
        <dbReference type="Pfam" id="PF12706"/>
    </source>
</evidence>
<dbReference type="EMBL" id="UFUW01000001">
    <property type="protein sequence ID" value="SUX24302.1"/>
    <property type="molecule type" value="Genomic_DNA"/>
</dbReference>
<keyword evidence="2" id="KW-0378">Hydrolase</keyword>
<organism evidence="2 3">
    <name type="scientific">Cardiobacterium valvarum</name>
    <dbReference type="NCBI Taxonomy" id="194702"/>
    <lineage>
        <taxon>Bacteria</taxon>
        <taxon>Pseudomonadati</taxon>
        <taxon>Pseudomonadota</taxon>
        <taxon>Gammaproteobacteria</taxon>
        <taxon>Cardiobacteriales</taxon>
        <taxon>Cardiobacteriaceae</taxon>
        <taxon>Cardiobacterium</taxon>
    </lineage>
</organism>
<feature type="domain" description="Metallo-beta-lactamase" evidence="1">
    <location>
        <begin position="127"/>
        <end position="321"/>
    </location>
</feature>
<dbReference type="Pfam" id="PF12706">
    <property type="entry name" value="Lactamase_B_2"/>
    <property type="match status" value="1"/>
</dbReference>
<reference evidence="2 3" key="1">
    <citation type="submission" date="2018-06" db="EMBL/GenBank/DDBJ databases">
        <authorList>
            <consortium name="Pathogen Informatics"/>
            <person name="Doyle S."/>
        </authorList>
    </citation>
    <scope>NUCLEOTIDE SEQUENCE [LARGE SCALE GENOMIC DNA]</scope>
    <source>
        <strain evidence="2 3">NCTC13294</strain>
    </source>
</reference>
<name>A0A381EBG1_9GAMM</name>
<dbReference type="SUPFAM" id="SSF56281">
    <property type="entry name" value="Metallo-hydrolase/oxidoreductase"/>
    <property type="match status" value="1"/>
</dbReference>
<dbReference type="RefSeq" id="WP_245951088.1">
    <property type="nucleotide sequence ID" value="NZ_JBHLZC010000002.1"/>
</dbReference>
<dbReference type="Proteomes" id="UP000254572">
    <property type="component" value="Unassembled WGS sequence"/>
</dbReference>
<dbReference type="PANTHER" id="PTHR15032:SF4">
    <property type="entry name" value="N-ACYL-PHOSPHATIDYLETHANOLAMINE-HYDROLYZING PHOSPHOLIPASE D"/>
    <property type="match status" value="1"/>
</dbReference>
<dbReference type="PANTHER" id="PTHR15032">
    <property type="entry name" value="N-ACYL-PHOSPHATIDYLETHANOLAMINE-HYDROLYZING PHOSPHOLIPASE D"/>
    <property type="match status" value="1"/>
</dbReference>
<dbReference type="GO" id="GO:0005737">
    <property type="term" value="C:cytoplasm"/>
    <property type="evidence" value="ECO:0007669"/>
    <property type="project" value="TreeGrafter"/>
</dbReference>
<evidence type="ECO:0000313" key="2">
    <source>
        <dbReference type="EMBL" id="SUX24302.1"/>
    </source>
</evidence>
<dbReference type="GO" id="GO:0008270">
    <property type="term" value="F:zinc ion binding"/>
    <property type="evidence" value="ECO:0007669"/>
    <property type="project" value="InterPro"/>
</dbReference>
<sequence>MNLLFLALKTLKWLLILTVLLTLTVTAYIHFHPTFGGKPDAASLTKIRASEHYNGTLFQNLEPTELITPDGKNYSTLAWLLGYFTPPEGKNPATPLPSEPLRADKLEDGRLVWFGHSTVLFQMAGKRLITDPVFYRATPLPFGGKPFPQSHPTLPADLPPLDAVLISHDHYDHLDYRAIRELDKKVGHYYVPLGVKAHLQRWGIADEKITEMDWFEAATLGDIRLTLAPARHFSGRNFINRNRTLWGSWVVQSPAYRLFYNGDSGYGAHFADIGKRFGPFDIVLMENGAYNSHWANIHMKPEQSVQAAVDVGAQTVLPIHWAKFDLSSHTWQEPIERFRKAAARTPLTVATPYIGEVFDYREPPQRTWWQDVP</sequence>
<dbReference type="PIRSF" id="PIRSF038896">
    <property type="entry name" value="NAPE-PLD"/>
    <property type="match status" value="1"/>
</dbReference>
<evidence type="ECO:0000313" key="3">
    <source>
        <dbReference type="Proteomes" id="UP000254572"/>
    </source>
</evidence>
<gene>
    <name evidence="2" type="ORF">NCTC13294_01798</name>
</gene>
<dbReference type="Gene3D" id="3.60.15.10">
    <property type="entry name" value="Ribonuclease Z/Hydroxyacylglutathione hydrolase-like"/>
    <property type="match status" value="1"/>
</dbReference>